<evidence type="ECO:0000313" key="2">
    <source>
        <dbReference type="Proteomes" id="UP000699042"/>
    </source>
</evidence>
<dbReference type="Proteomes" id="UP000699042">
    <property type="component" value="Unassembled WGS sequence"/>
</dbReference>
<dbReference type="AlphaFoldDB" id="A0A9P7RJP7"/>
<proteinExistence type="predicted"/>
<sequence length="81" mass="9577">MIDRQRPDTLSPSLCLILLEWTFAGWSPNGSNASQQGPRLRWSCRVLLRIGRVDWSPHQRRSLRILNFRNGRLRGRSWLTY</sequence>
<organism evidence="1 2">
    <name type="scientific">Colletotrichum scovillei</name>
    <dbReference type="NCBI Taxonomy" id="1209932"/>
    <lineage>
        <taxon>Eukaryota</taxon>
        <taxon>Fungi</taxon>
        <taxon>Dikarya</taxon>
        <taxon>Ascomycota</taxon>
        <taxon>Pezizomycotina</taxon>
        <taxon>Sordariomycetes</taxon>
        <taxon>Hypocreomycetidae</taxon>
        <taxon>Glomerellales</taxon>
        <taxon>Glomerellaceae</taxon>
        <taxon>Colletotrichum</taxon>
        <taxon>Colletotrichum acutatum species complex</taxon>
    </lineage>
</organism>
<name>A0A9P7RJP7_9PEZI</name>
<reference evidence="1" key="1">
    <citation type="submission" date="2021-05" db="EMBL/GenBank/DDBJ databases">
        <title>Comparative genomics of three Colletotrichum scovillei strains and genetic complementation revealed genes involved fungal growth and virulence on chili pepper.</title>
        <authorList>
            <person name="Hsieh D.-K."/>
            <person name="Chuang S.-C."/>
            <person name="Chen C.-Y."/>
            <person name="Chao Y.-T."/>
            <person name="Lu M.-Y.J."/>
            <person name="Lee M.-H."/>
            <person name="Shih M.-C."/>
        </authorList>
    </citation>
    <scope>NUCLEOTIDE SEQUENCE</scope>
    <source>
        <strain evidence="1">Coll-153</strain>
    </source>
</reference>
<gene>
    <name evidence="1" type="ORF">JMJ77_006708</name>
</gene>
<dbReference type="EMBL" id="JAESDN010000001">
    <property type="protein sequence ID" value="KAG7059344.1"/>
    <property type="molecule type" value="Genomic_DNA"/>
</dbReference>
<comment type="caution">
    <text evidence="1">The sequence shown here is derived from an EMBL/GenBank/DDBJ whole genome shotgun (WGS) entry which is preliminary data.</text>
</comment>
<keyword evidence="2" id="KW-1185">Reference proteome</keyword>
<evidence type="ECO:0000313" key="1">
    <source>
        <dbReference type="EMBL" id="KAG7059344.1"/>
    </source>
</evidence>
<accession>A0A9P7RJP7</accession>
<protein>
    <submittedName>
        <fullName evidence="1">Uncharacterized protein</fullName>
    </submittedName>
</protein>